<protein>
    <submittedName>
        <fullName evidence="1">Uncharacterized protein</fullName>
    </submittedName>
</protein>
<evidence type="ECO:0000313" key="1">
    <source>
        <dbReference type="EMBL" id="MBB5937312.1"/>
    </source>
</evidence>
<comment type="caution">
    <text evidence="1">The sequence shown here is derived from an EMBL/GenBank/DDBJ whole genome shotgun (WGS) entry which is preliminary data.</text>
</comment>
<organism evidence="1 2">
    <name type="scientific">Streptomyces zagrosensis</name>
    <dbReference type="NCBI Taxonomy" id="1042984"/>
    <lineage>
        <taxon>Bacteria</taxon>
        <taxon>Bacillati</taxon>
        <taxon>Actinomycetota</taxon>
        <taxon>Actinomycetes</taxon>
        <taxon>Kitasatosporales</taxon>
        <taxon>Streptomycetaceae</taxon>
        <taxon>Streptomyces</taxon>
    </lineage>
</organism>
<gene>
    <name evidence="1" type="ORF">FHS42_004391</name>
</gene>
<name>A0A7W9QE19_9ACTN</name>
<proteinExistence type="predicted"/>
<sequence length="32" mass="3879">MEKYMIRVWSAPQREPITVTSTSEIAVRWQRE</sequence>
<dbReference type="Proteomes" id="UP000588098">
    <property type="component" value="Unassembled WGS sequence"/>
</dbReference>
<reference evidence="1 2" key="1">
    <citation type="submission" date="2020-08" db="EMBL/GenBank/DDBJ databases">
        <title>Genomic Encyclopedia of Type Strains, Phase III (KMG-III): the genomes of soil and plant-associated and newly described type strains.</title>
        <authorList>
            <person name="Whitman W."/>
        </authorList>
    </citation>
    <scope>NUCLEOTIDE SEQUENCE [LARGE SCALE GENOMIC DNA]</scope>
    <source>
        <strain evidence="1 2">CECT 8305</strain>
    </source>
</reference>
<accession>A0A7W9QE19</accession>
<dbReference type="AlphaFoldDB" id="A0A7W9QE19"/>
<keyword evidence="2" id="KW-1185">Reference proteome</keyword>
<evidence type="ECO:0000313" key="2">
    <source>
        <dbReference type="Proteomes" id="UP000588098"/>
    </source>
</evidence>
<dbReference type="EMBL" id="JACHJL010000011">
    <property type="protein sequence ID" value="MBB5937312.1"/>
    <property type="molecule type" value="Genomic_DNA"/>
</dbReference>